<dbReference type="SMART" id="SM01415">
    <property type="entry name" value="DUF106"/>
    <property type="match status" value="1"/>
</dbReference>
<reference evidence="10 11" key="1">
    <citation type="submission" date="2016-04" db="EMBL/GenBank/DDBJ databases">
        <title>Evolutionary innovation and constraint leading to complex multicellularity in the Ascomycota.</title>
        <authorList>
            <person name="Cisse O."/>
            <person name="Nguyen A."/>
            <person name="Hewitt D.A."/>
            <person name="Jedd G."/>
            <person name="Stajich J.E."/>
        </authorList>
    </citation>
    <scope>NUCLEOTIDE SEQUENCE [LARGE SCALE GENOMIC DNA]</scope>
    <source>
        <strain evidence="10 11">DAH-3</strain>
    </source>
</reference>
<dbReference type="GO" id="GO:0006644">
    <property type="term" value="P:phospholipid metabolic process"/>
    <property type="evidence" value="ECO:0007669"/>
    <property type="project" value="EnsemblFungi"/>
</dbReference>
<dbReference type="Pfam" id="PF01956">
    <property type="entry name" value="EMC3_TMCO1"/>
    <property type="match status" value="1"/>
</dbReference>
<keyword evidence="6 9" id="KW-0472">Membrane</keyword>
<dbReference type="GO" id="GO:0051087">
    <property type="term" value="F:protein-folding chaperone binding"/>
    <property type="evidence" value="ECO:0007669"/>
    <property type="project" value="EnsemblFungi"/>
</dbReference>
<name>A0A1U7LVE8_NEOID</name>
<comment type="similarity">
    <text evidence="2 7">Belongs to the EMC3 family.</text>
</comment>
<keyword evidence="5 9" id="KW-1133">Transmembrane helix</keyword>
<evidence type="ECO:0000256" key="2">
    <source>
        <dbReference type="ARBA" id="ARBA00005376"/>
    </source>
</evidence>
<protein>
    <recommendedName>
        <fullName evidence="3 7">ER membrane protein complex subunit 3</fullName>
    </recommendedName>
</protein>
<organism evidence="10 11">
    <name type="scientific">Neolecta irregularis (strain DAH-3)</name>
    <dbReference type="NCBI Taxonomy" id="1198029"/>
    <lineage>
        <taxon>Eukaryota</taxon>
        <taxon>Fungi</taxon>
        <taxon>Dikarya</taxon>
        <taxon>Ascomycota</taxon>
        <taxon>Taphrinomycotina</taxon>
        <taxon>Neolectales</taxon>
        <taxon>Neolectaceae</taxon>
        <taxon>Neolecta</taxon>
    </lineage>
</organism>
<feature type="region of interest" description="Disordered" evidence="8">
    <location>
        <begin position="39"/>
        <end position="59"/>
    </location>
</feature>
<dbReference type="GO" id="GO:0045050">
    <property type="term" value="P:protein insertion into ER membrane by stop-transfer membrane-anchor sequence"/>
    <property type="evidence" value="ECO:0007669"/>
    <property type="project" value="EnsemblFungi"/>
</dbReference>
<dbReference type="GO" id="GO:0034975">
    <property type="term" value="P:protein folding in endoplasmic reticulum"/>
    <property type="evidence" value="ECO:0007669"/>
    <property type="project" value="TreeGrafter"/>
</dbReference>
<comment type="function">
    <text evidence="7">The EMC seems to be required for efficient folding of proteins in the endoplasmic reticulum (ER).</text>
</comment>
<dbReference type="PANTHER" id="PTHR13116">
    <property type="entry name" value="ER MEMBRANE PROTEIN COMPLEX SUBUNIT 3"/>
    <property type="match status" value="1"/>
</dbReference>
<accession>A0A1U7LVE8</accession>
<evidence type="ECO:0000256" key="8">
    <source>
        <dbReference type="SAM" id="MobiDB-lite"/>
    </source>
</evidence>
<evidence type="ECO:0000256" key="6">
    <source>
        <dbReference type="ARBA" id="ARBA00023136"/>
    </source>
</evidence>
<dbReference type="STRING" id="1198029.A0A1U7LVE8"/>
<keyword evidence="11" id="KW-1185">Reference proteome</keyword>
<feature type="transmembrane region" description="Helical" evidence="9">
    <location>
        <begin position="116"/>
        <end position="136"/>
    </location>
</feature>
<dbReference type="InterPro" id="IPR002809">
    <property type="entry name" value="EMC3/TMCO1"/>
</dbReference>
<dbReference type="OrthoDB" id="6745403at2759"/>
<dbReference type="GO" id="GO:0015914">
    <property type="term" value="P:phospholipid transport"/>
    <property type="evidence" value="ECO:0007669"/>
    <property type="project" value="EnsemblFungi"/>
</dbReference>
<evidence type="ECO:0000256" key="3">
    <source>
        <dbReference type="ARBA" id="ARBA00020822"/>
    </source>
</evidence>
<proteinExistence type="inferred from homology"/>
<dbReference type="GO" id="GO:0032977">
    <property type="term" value="F:membrane insertase activity"/>
    <property type="evidence" value="ECO:0007669"/>
    <property type="project" value="EnsemblFungi"/>
</dbReference>
<evidence type="ECO:0000256" key="7">
    <source>
        <dbReference type="PIRNR" id="PIRNR010045"/>
    </source>
</evidence>
<dbReference type="PIRSF" id="PIRSF010045">
    <property type="entry name" value="DUF850_TM_euk"/>
    <property type="match status" value="1"/>
</dbReference>
<dbReference type="AlphaFoldDB" id="A0A1U7LVE8"/>
<dbReference type="PANTHER" id="PTHR13116:SF5">
    <property type="entry name" value="ER MEMBRANE PROTEIN COMPLEX SUBUNIT 3"/>
    <property type="match status" value="1"/>
</dbReference>
<dbReference type="EMBL" id="LXFE01000176">
    <property type="protein sequence ID" value="OLL26491.1"/>
    <property type="molecule type" value="Genomic_DNA"/>
</dbReference>
<evidence type="ECO:0000313" key="10">
    <source>
        <dbReference type="EMBL" id="OLL26491.1"/>
    </source>
</evidence>
<dbReference type="InterPro" id="IPR008568">
    <property type="entry name" value="EMC3"/>
</dbReference>
<dbReference type="OMA" id="HEWILNG"/>
<sequence length="247" mass="27432">MNDQDLFAQLGLASYMVRHDLGWNSSAQYYLACAISTKETDPQSTSGTKGSIVRNNANHLPPSAFETRKRYLATAFHAGTFLKDPESKGKPPANPMTDPAGMDAMLSMMKGNMANMVPQAIIMSWINFFFTGFILIKLPFPLTIRFKSMLQSGIRTGDLDARWVSSLSWYFLNLFGLRSVYSLILGDDNAADMQAMSGMAGAAPMTFAPGQDPHKMFVAEADNLELVQHEWILNGIETRILEKFKVK</sequence>
<evidence type="ECO:0000256" key="5">
    <source>
        <dbReference type="ARBA" id="ARBA00022989"/>
    </source>
</evidence>
<evidence type="ECO:0000313" key="11">
    <source>
        <dbReference type="Proteomes" id="UP000186594"/>
    </source>
</evidence>
<dbReference type="Proteomes" id="UP000186594">
    <property type="component" value="Unassembled WGS sequence"/>
</dbReference>
<dbReference type="GO" id="GO:0072546">
    <property type="term" value="C:EMC complex"/>
    <property type="evidence" value="ECO:0007669"/>
    <property type="project" value="EnsemblFungi"/>
</dbReference>
<evidence type="ECO:0000256" key="4">
    <source>
        <dbReference type="ARBA" id="ARBA00022692"/>
    </source>
</evidence>
<feature type="compositionally biased region" description="Polar residues" evidence="8">
    <location>
        <begin position="42"/>
        <end position="58"/>
    </location>
</feature>
<gene>
    <name evidence="10" type="ORF">NEOLI_002328</name>
</gene>
<comment type="subcellular location">
    <subcellularLocation>
        <location evidence="1">Membrane</location>
        <topology evidence="1">Multi-pass membrane protein</topology>
    </subcellularLocation>
</comment>
<keyword evidence="4 9" id="KW-0812">Transmembrane</keyword>
<evidence type="ECO:0000256" key="1">
    <source>
        <dbReference type="ARBA" id="ARBA00004141"/>
    </source>
</evidence>
<comment type="caution">
    <text evidence="10">The sequence shown here is derived from an EMBL/GenBank/DDBJ whole genome shotgun (WGS) entry which is preliminary data.</text>
</comment>
<evidence type="ECO:0000256" key="9">
    <source>
        <dbReference type="SAM" id="Phobius"/>
    </source>
</evidence>